<feature type="repeat" description="WD" evidence="3">
    <location>
        <begin position="1403"/>
        <end position="1429"/>
    </location>
</feature>
<reference evidence="6 7" key="1">
    <citation type="journal article" date="2021" name="Environ. Microbiol.">
        <title>Gene family expansions and transcriptome signatures uncover fungal adaptations to wood decay.</title>
        <authorList>
            <person name="Hage H."/>
            <person name="Miyauchi S."/>
            <person name="Viragh M."/>
            <person name="Drula E."/>
            <person name="Min B."/>
            <person name="Chaduli D."/>
            <person name="Navarro D."/>
            <person name="Favel A."/>
            <person name="Norest M."/>
            <person name="Lesage-Meessen L."/>
            <person name="Balint B."/>
            <person name="Merenyi Z."/>
            <person name="de Eugenio L."/>
            <person name="Morin E."/>
            <person name="Martinez A.T."/>
            <person name="Baldrian P."/>
            <person name="Stursova M."/>
            <person name="Martinez M.J."/>
            <person name="Novotny C."/>
            <person name="Magnuson J.K."/>
            <person name="Spatafora J.W."/>
            <person name="Maurice S."/>
            <person name="Pangilinan J."/>
            <person name="Andreopoulos W."/>
            <person name="LaButti K."/>
            <person name="Hundley H."/>
            <person name="Na H."/>
            <person name="Kuo A."/>
            <person name="Barry K."/>
            <person name="Lipzen A."/>
            <person name="Henrissat B."/>
            <person name="Riley R."/>
            <person name="Ahrendt S."/>
            <person name="Nagy L.G."/>
            <person name="Grigoriev I.V."/>
            <person name="Martin F."/>
            <person name="Rosso M.N."/>
        </authorList>
    </citation>
    <scope>NUCLEOTIDE SEQUENCE [LARGE SCALE GENOMIC DNA]</scope>
    <source>
        <strain evidence="6 7">CIRM-BRFM 1785</strain>
    </source>
</reference>
<dbReference type="InterPro" id="IPR036322">
    <property type="entry name" value="WD40_repeat_dom_sf"/>
</dbReference>
<dbReference type="InterPro" id="IPR015943">
    <property type="entry name" value="WD40/YVTN_repeat-like_dom_sf"/>
</dbReference>
<dbReference type="Gene3D" id="2.130.10.10">
    <property type="entry name" value="YVTN repeat-like/Quinoprotein amine dehydrogenase"/>
    <property type="match status" value="3"/>
</dbReference>
<dbReference type="SUPFAM" id="SSF52540">
    <property type="entry name" value="P-loop containing nucleoside triphosphate hydrolases"/>
    <property type="match status" value="1"/>
</dbReference>
<dbReference type="RefSeq" id="XP_047777372.1">
    <property type="nucleotide sequence ID" value="XM_047926471.1"/>
</dbReference>
<dbReference type="PANTHER" id="PTHR19848">
    <property type="entry name" value="WD40 REPEAT PROTEIN"/>
    <property type="match status" value="1"/>
</dbReference>
<feature type="repeat" description="WD" evidence="3">
    <location>
        <begin position="1178"/>
        <end position="1219"/>
    </location>
</feature>
<evidence type="ECO:0000313" key="6">
    <source>
        <dbReference type="EMBL" id="KAH9834886.1"/>
    </source>
</evidence>
<feature type="compositionally biased region" description="Low complexity" evidence="4">
    <location>
        <begin position="82"/>
        <end position="94"/>
    </location>
</feature>
<dbReference type="InterPro" id="IPR011047">
    <property type="entry name" value="Quinoprotein_ADH-like_sf"/>
</dbReference>
<dbReference type="PANTHER" id="PTHR19848:SF8">
    <property type="entry name" value="F-BOX AND WD REPEAT DOMAIN CONTAINING 7"/>
    <property type="match status" value="1"/>
</dbReference>
<dbReference type="InterPro" id="IPR059179">
    <property type="entry name" value="MLKL-like_MCAfunc"/>
</dbReference>
<proteinExistence type="predicted"/>
<accession>A0ABQ8KBG6</accession>
<feature type="repeat" description="WD" evidence="3">
    <location>
        <begin position="1087"/>
        <end position="1128"/>
    </location>
</feature>
<comment type="caution">
    <text evidence="6">The sequence shown here is derived from an EMBL/GenBank/DDBJ whole genome shotgun (WGS) entry which is preliminary data.</text>
</comment>
<dbReference type="PROSITE" id="PS50082">
    <property type="entry name" value="WD_REPEATS_2"/>
    <property type="match status" value="5"/>
</dbReference>
<dbReference type="CDD" id="cd00200">
    <property type="entry name" value="WD40"/>
    <property type="match status" value="2"/>
</dbReference>
<evidence type="ECO:0000313" key="7">
    <source>
        <dbReference type="Proteomes" id="UP000814176"/>
    </source>
</evidence>
<feature type="repeat" description="WD" evidence="3">
    <location>
        <begin position="1269"/>
        <end position="1310"/>
    </location>
</feature>
<dbReference type="InterPro" id="IPR027417">
    <property type="entry name" value="P-loop_NTPase"/>
</dbReference>
<sequence>MAKRPKKNIFKSFRRQPSSTPEHKSRPASKGFHRLMSLLCQGGSSPSPHMSRSPSPSRRQSSSQAVRPQADSLLEHSDARLPAGASDSDAPSSGEQPADPGEGVEPPATYESPSRAMIGLAVFKSALQITERAADVFPPLKSAVGGLLGILDLVETVVDVHEKFKRIAEKVSLMTEVVEMYRSLDSGRQGEMMKYLDKVADELNAVEEIVQKKQDRKISKRIVLAPADVDEVERQFRAVGDATDLFLLLVNVRQIAALEELRRLNQSSHANSASRIQFDYLDKLSGSESARYDAIDIPFCTTDTRIQLLEDVFTWAACNEGEDVPSIFFLNGVAGSGKSTIAKTLCASWNHAGRLGASFFCSRRKAEQRDVRSIFRTLAYLLSLSSPSFADEVVKVLRENPLAASANIEEQFRLLISDPATAAFTAVGPVPVVVVDALDECDDADATENLLKVIVKHGRQLPLKFFITSRPEHHIRTMFRQPGSRHLRLRDIERDIVDEDIRISLTAELSDFEDVQLSPEDIKILVDRSQGLFIYAATACKYIKARDVPEPPQERLRELVAPHADHPPTGIDEMYDYILGQALQRLNGDQSTRVLRCLHAVVCARNPLSVPELAHLLCLTPDQVRYALVALHSVINVPDHDEEHGLLTTYHASFPDYLTTRTRSGSKRWAADTGATHRDLFLGCNKIMETGLFFNVSGCSTSYASNAKQPSRRELPSYLVYACRFWIEHLTMSSVSEERATQDVLAFFENKFLYWLEVLSVCNYTNVASSLIMRLEVWLREQQTRQNTENADVSRCLRLLLDANDFLIRFGMPIHDSAPHIYISALAFTPPKSQISQVYRALLERRLKVDTAERLTPLPLLEIHEQSHVRALAFSADSSWIVSAGNDVRRWNARTGESIGQPRQGPDVPHSRLALSPDGSRAVSWDAWHSSAIHIWDTTLDHSIGRSLKVPMDATSDSVVVFSPDGKCVAAGITMPKGRDFAICKWDADTGDPIGQLLELAGSACDPDDREFVSIVFAPNGKRIAAVSGNAENAGLWDAETGTKIAAPSNFWAATFSPDSAFAVYGEPSGAIHVRDAETGDAIGQPIQGHTEGVLSLAFSPDGKFIASGSYDTTVRVWSFEHGKLAGHRVLKGHATFVKSVVFSPDGRLLASASDNGEICIWDAAQTTTGHTDSIGERPRHTRDVTLVAFSPDGRQVASASLDGTVRVWDAHTGAAVREPLLGLGHDSSGCWPIAIAFLVDDNKINLWRKESSIEIVESATGAHIVDIDMSSQANLTSATFSLDGRFIAACFNDLTIRVWETDTGTCVVPPLKVKTSETAVALSPDGKLLAYTSDRWRCVRIWNLQTHIEQSCIEDADIVRSLAFLPDGKHLASASRKTVRVWDAQTGALVLPPLTGHTDIAVRSIAFSPDARHIATCSEDDTIRIWDVTVGASYGPQIVTGSGSPSLIDIWESHGAEFDMTYYGWIIGPNKELFVWVPPEYRTGLLWPRMTAIIGVHPVRLDLRNFAHGSRWAECWRST</sequence>
<dbReference type="GeneID" id="72007203"/>
<feature type="repeat" description="WD" evidence="3">
    <location>
        <begin position="1131"/>
        <end position="1172"/>
    </location>
</feature>
<evidence type="ECO:0000256" key="4">
    <source>
        <dbReference type="SAM" id="MobiDB-lite"/>
    </source>
</evidence>
<evidence type="ECO:0000256" key="1">
    <source>
        <dbReference type="ARBA" id="ARBA00022574"/>
    </source>
</evidence>
<dbReference type="SMART" id="SM00320">
    <property type="entry name" value="WD40"/>
    <property type="match status" value="8"/>
</dbReference>
<feature type="region of interest" description="Disordered" evidence="4">
    <location>
        <begin position="1"/>
        <end position="111"/>
    </location>
</feature>
<evidence type="ECO:0000256" key="3">
    <source>
        <dbReference type="PROSITE-ProRule" id="PRU00221"/>
    </source>
</evidence>
<dbReference type="InterPro" id="IPR011659">
    <property type="entry name" value="WD40"/>
</dbReference>
<feature type="compositionally biased region" description="Basic residues" evidence="4">
    <location>
        <begin position="1"/>
        <end position="14"/>
    </location>
</feature>
<evidence type="ECO:0000256" key="2">
    <source>
        <dbReference type="ARBA" id="ARBA00022737"/>
    </source>
</evidence>
<gene>
    <name evidence="6" type="ORF">C8Q71DRAFT_837687</name>
</gene>
<keyword evidence="2" id="KW-0677">Repeat</keyword>
<dbReference type="Gene3D" id="3.40.50.300">
    <property type="entry name" value="P-loop containing nucleotide triphosphate hydrolases"/>
    <property type="match status" value="1"/>
</dbReference>
<organism evidence="6 7">
    <name type="scientific">Rhodofomes roseus</name>
    <dbReference type="NCBI Taxonomy" id="34475"/>
    <lineage>
        <taxon>Eukaryota</taxon>
        <taxon>Fungi</taxon>
        <taxon>Dikarya</taxon>
        <taxon>Basidiomycota</taxon>
        <taxon>Agaricomycotina</taxon>
        <taxon>Agaricomycetes</taxon>
        <taxon>Polyporales</taxon>
        <taxon>Rhodofomes</taxon>
    </lineage>
</organism>
<feature type="domain" description="Nephrocystin 3-like N-terminal" evidence="5">
    <location>
        <begin position="321"/>
        <end position="470"/>
    </location>
</feature>
<dbReference type="PROSITE" id="PS00678">
    <property type="entry name" value="WD_REPEATS_1"/>
    <property type="match status" value="3"/>
</dbReference>
<dbReference type="Pfam" id="PF24883">
    <property type="entry name" value="NPHP3_N"/>
    <property type="match status" value="1"/>
</dbReference>
<dbReference type="InterPro" id="IPR020472">
    <property type="entry name" value="WD40_PAC1"/>
</dbReference>
<dbReference type="PROSITE" id="PS50294">
    <property type="entry name" value="WD_REPEATS_REGION"/>
    <property type="match status" value="4"/>
</dbReference>
<dbReference type="PRINTS" id="PR00320">
    <property type="entry name" value="GPROTEINBRPT"/>
</dbReference>
<dbReference type="Proteomes" id="UP000814176">
    <property type="component" value="Unassembled WGS sequence"/>
</dbReference>
<dbReference type="EMBL" id="JADCUA010000014">
    <property type="protein sequence ID" value="KAH9834886.1"/>
    <property type="molecule type" value="Genomic_DNA"/>
</dbReference>
<dbReference type="InterPro" id="IPR001680">
    <property type="entry name" value="WD40_rpt"/>
</dbReference>
<dbReference type="InterPro" id="IPR019775">
    <property type="entry name" value="WD40_repeat_CS"/>
</dbReference>
<keyword evidence="1 3" id="KW-0853">WD repeat</keyword>
<dbReference type="CDD" id="cd21037">
    <property type="entry name" value="MLKL_NTD"/>
    <property type="match status" value="1"/>
</dbReference>
<dbReference type="Pfam" id="PF07676">
    <property type="entry name" value="PD40"/>
    <property type="match status" value="1"/>
</dbReference>
<dbReference type="SUPFAM" id="SSF50998">
    <property type="entry name" value="Quinoprotein alcohol dehydrogenase-like"/>
    <property type="match status" value="1"/>
</dbReference>
<name>A0ABQ8KBG6_9APHY</name>
<evidence type="ECO:0000259" key="5">
    <source>
        <dbReference type="Pfam" id="PF24883"/>
    </source>
</evidence>
<dbReference type="SUPFAM" id="SSF50978">
    <property type="entry name" value="WD40 repeat-like"/>
    <property type="match status" value="1"/>
</dbReference>
<protein>
    <recommendedName>
        <fullName evidence="5">Nephrocystin 3-like N-terminal domain-containing protein</fullName>
    </recommendedName>
</protein>
<keyword evidence="7" id="KW-1185">Reference proteome</keyword>
<dbReference type="InterPro" id="IPR056884">
    <property type="entry name" value="NPHP3-like_N"/>
</dbReference>
<dbReference type="Pfam" id="PF00400">
    <property type="entry name" value="WD40"/>
    <property type="match status" value="7"/>
</dbReference>
<feature type="compositionally biased region" description="Low complexity" evidence="4">
    <location>
        <begin position="44"/>
        <end position="69"/>
    </location>
</feature>